<accession>A0A8S4QCV6</accession>
<reference evidence="1" key="1">
    <citation type="submission" date="2022-03" db="EMBL/GenBank/DDBJ databases">
        <authorList>
            <person name="Lindestad O."/>
        </authorList>
    </citation>
    <scope>NUCLEOTIDE SEQUENCE</scope>
</reference>
<evidence type="ECO:0000313" key="1">
    <source>
        <dbReference type="EMBL" id="CAH2207484.1"/>
    </source>
</evidence>
<gene>
    <name evidence="1" type="primary">jg887</name>
    <name evidence="1" type="ORF">PAEG_LOCUS105</name>
</gene>
<dbReference type="EMBL" id="CAKXAJ010000346">
    <property type="protein sequence ID" value="CAH2207484.1"/>
    <property type="molecule type" value="Genomic_DNA"/>
</dbReference>
<dbReference type="Proteomes" id="UP000838756">
    <property type="component" value="Unassembled WGS sequence"/>
</dbReference>
<protein>
    <submittedName>
        <fullName evidence="1">Jg887 protein</fullName>
    </submittedName>
</protein>
<dbReference type="AlphaFoldDB" id="A0A8S4QCV6"/>
<comment type="caution">
    <text evidence="1">The sequence shown here is derived from an EMBL/GenBank/DDBJ whole genome shotgun (WGS) entry which is preliminary data.</text>
</comment>
<name>A0A8S4QCV6_9NEOP</name>
<keyword evidence="2" id="KW-1185">Reference proteome</keyword>
<evidence type="ECO:0000313" key="2">
    <source>
        <dbReference type="Proteomes" id="UP000838756"/>
    </source>
</evidence>
<proteinExistence type="predicted"/>
<organism evidence="1 2">
    <name type="scientific">Pararge aegeria aegeria</name>
    <dbReference type="NCBI Taxonomy" id="348720"/>
    <lineage>
        <taxon>Eukaryota</taxon>
        <taxon>Metazoa</taxon>
        <taxon>Ecdysozoa</taxon>
        <taxon>Arthropoda</taxon>
        <taxon>Hexapoda</taxon>
        <taxon>Insecta</taxon>
        <taxon>Pterygota</taxon>
        <taxon>Neoptera</taxon>
        <taxon>Endopterygota</taxon>
        <taxon>Lepidoptera</taxon>
        <taxon>Glossata</taxon>
        <taxon>Ditrysia</taxon>
        <taxon>Papilionoidea</taxon>
        <taxon>Nymphalidae</taxon>
        <taxon>Satyrinae</taxon>
        <taxon>Satyrini</taxon>
        <taxon>Parargina</taxon>
        <taxon>Pararge</taxon>
    </lineage>
</organism>
<sequence length="119" mass="13258">MLIQTIREHVPVRAPTAQAERQWQRTRAGHDARFEYLIINIALLADEISIREDTVRFEPPRGYDLHFTGAGDTPCIVLISLLLTPNGFSCMLTFGVSIVAASRTRCTSDELKASLVNSD</sequence>